<dbReference type="GO" id="GO:0005634">
    <property type="term" value="C:nucleus"/>
    <property type="evidence" value="ECO:0007669"/>
    <property type="project" value="TreeGrafter"/>
</dbReference>
<dbReference type="PANTHER" id="PTHR24342">
    <property type="entry name" value="SERINE/THREONINE-PROTEIN KINASE 17"/>
    <property type="match status" value="1"/>
</dbReference>
<name>A0A3Q4HWX3_NEOBR</name>
<proteinExistence type="predicted"/>
<keyword evidence="1" id="KW-0723">Serine/threonine-protein kinase</keyword>
<dbReference type="GO" id="GO:0043065">
    <property type="term" value="P:positive regulation of apoptotic process"/>
    <property type="evidence" value="ECO:0007669"/>
    <property type="project" value="TreeGrafter"/>
</dbReference>
<dbReference type="Proteomes" id="UP000261580">
    <property type="component" value="Unassembled WGS sequence"/>
</dbReference>
<dbReference type="InterPro" id="IPR000719">
    <property type="entry name" value="Prot_kinase_dom"/>
</dbReference>
<dbReference type="GO" id="GO:0004674">
    <property type="term" value="F:protein serine/threonine kinase activity"/>
    <property type="evidence" value="ECO:0007669"/>
    <property type="project" value="UniProtKB-KW"/>
</dbReference>
<keyword evidence="8" id="KW-1185">Reference proteome</keyword>
<dbReference type="Gene3D" id="3.30.200.20">
    <property type="entry name" value="Phosphorylase Kinase, domain 1"/>
    <property type="match status" value="1"/>
</dbReference>
<sequence>MTKEDKSRVLLYDREVDDTGYVPRSKAPHSDAKNLHNKFAIAEELGRGQFGIVHRCVEISSEKTYMAKFVKVRGADQTLVKKEIATLNLARHANYLLLHESFDILDCTKATI</sequence>
<dbReference type="Bgee" id="ENSNBRG00000021716">
    <property type="expression patterns" value="Expressed in skeletal muscle tissue and 6 other cell types or tissues"/>
</dbReference>
<reference evidence="7" key="1">
    <citation type="submission" date="2025-08" db="UniProtKB">
        <authorList>
            <consortium name="Ensembl"/>
        </authorList>
    </citation>
    <scope>IDENTIFICATION</scope>
</reference>
<evidence type="ECO:0000256" key="3">
    <source>
        <dbReference type="ARBA" id="ARBA00022741"/>
    </source>
</evidence>
<accession>A0A3Q4HWX3</accession>
<evidence type="ECO:0000259" key="6">
    <source>
        <dbReference type="PROSITE" id="PS50011"/>
    </source>
</evidence>
<dbReference type="STRING" id="32507.ENSNBRP00000028510"/>
<dbReference type="Ensembl" id="ENSNBRT00000029254.1">
    <property type="protein sequence ID" value="ENSNBRP00000028510.1"/>
    <property type="gene ID" value="ENSNBRG00000021716.1"/>
</dbReference>
<dbReference type="GeneTree" id="ENSGT01150000286978"/>
<keyword evidence="5" id="KW-0067">ATP-binding</keyword>
<evidence type="ECO:0000313" key="8">
    <source>
        <dbReference type="Proteomes" id="UP000261580"/>
    </source>
</evidence>
<evidence type="ECO:0000256" key="5">
    <source>
        <dbReference type="ARBA" id="ARBA00022840"/>
    </source>
</evidence>
<evidence type="ECO:0000256" key="2">
    <source>
        <dbReference type="ARBA" id="ARBA00022679"/>
    </source>
</evidence>
<dbReference type="PANTHER" id="PTHR24342:SF14">
    <property type="entry name" value="DEATH-ASSOCIATED PROTEIN KINASE DAPK-1"/>
    <property type="match status" value="1"/>
</dbReference>
<dbReference type="PROSITE" id="PS50011">
    <property type="entry name" value="PROTEIN_KINASE_DOM"/>
    <property type="match status" value="1"/>
</dbReference>
<keyword evidence="3" id="KW-0547">Nucleotide-binding</keyword>
<evidence type="ECO:0000313" key="7">
    <source>
        <dbReference type="Ensembl" id="ENSNBRP00000028510.1"/>
    </source>
</evidence>
<organism evidence="7 8">
    <name type="scientific">Neolamprologus brichardi</name>
    <name type="common">Fairy cichlid</name>
    <name type="synonym">Lamprologus brichardi</name>
    <dbReference type="NCBI Taxonomy" id="32507"/>
    <lineage>
        <taxon>Eukaryota</taxon>
        <taxon>Metazoa</taxon>
        <taxon>Chordata</taxon>
        <taxon>Craniata</taxon>
        <taxon>Vertebrata</taxon>
        <taxon>Euteleostomi</taxon>
        <taxon>Actinopterygii</taxon>
        <taxon>Neopterygii</taxon>
        <taxon>Teleostei</taxon>
        <taxon>Neoteleostei</taxon>
        <taxon>Acanthomorphata</taxon>
        <taxon>Ovalentaria</taxon>
        <taxon>Cichlomorphae</taxon>
        <taxon>Cichliformes</taxon>
        <taxon>Cichlidae</taxon>
        <taxon>African cichlids</taxon>
        <taxon>Pseudocrenilabrinae</taxon>
        <taxon>Lamprologini</taxon>
        <taxon>Neolamprologus</taxon>
    </lineage>
</organism>
<dbReference type="InterPro" id="IPR011009">
    <property type="entry name" value="Kinase-like_dom_sf"/>
</dbReference>
<evidence type="ECO:0000256" key="4">
    <source>
        <dbReference type="ARBA" id="ARBA00022777"/>
    </source>
</evidence>
<keyword evidence="2" id="KW-0808">Transferase</keyword>
<dbReference type="GO" id="GO:0035556">
    <property type="term" value="P:intracellular signal transduction"/>
    <property type="evidence" value="ECO:0007669"/>
    <property type="project" value="TreeGrafter"/>
</dbReference>
<keyword evidence="4" id="KW-0418">Kinase</keyword>
<reference evidence="7" key="2">
    <citation type="submission" date="2025-09" db="UniProtKB">
        <authorList>
            <consortium name="Ensembl"/>
        </authorList>
    </citation>
    <scope>IDENTIFICATION</scope>
</reference>
<dbReference type="AlphaFoldDB" id="A0A3Q4HWX3"/>
<protein>
    <recommendedName>
        <fullName evidence="6">Protein kinase domain-containing protein</fullName>
    </recommendedName>
</protein>
<evidence type="ECO:0000256" key="1">
    <source>
        <dbReference type="ARBA" id="ARBA00022527"/>
    </source>
</evidence>
<dbReference type="GO" id="GO:0005524">
    <property type="term" value="F:ATP binding"/>
    <property type="evidence" value="ECO:0007669"/>
    <property type="project" value="UniProtKB-KW"/>
</dbReference>
<feature type="domain" description="Protein kinase" evidence="6">
    <location>
        <begin position="39"/>
        <end position="112"/>
    </location>
</feature>
<dbReference type="SUPFAM" id="SSF56112">
    <property type="entry name" value="Protein kinase-like (PK-like)"/>
    <property type="match status" value="1"/>
</dbReference>